<feature type="region of interest" description="Disordered" evidence="2">
    <location>
        <begin position="1"/>
        <end position="26"/>
    </location>
</feature>
<name>A0A402CD88_RHOWR</name>
<dbReference type="SMART" id="SM00065">
    <property type="entry name" value="GAF"/>
    <property type="match status" value="1"/>
</dbReference>
<dbReference type="InterPro" id="IPR051448">
    <property type="entry name" value="CdaR-like_regulators"/>
</dbReference>
<dbReference type="Gene3D" id="3.30.450.40">
    <property type="match status" value="2"/>
</dbReference>
<dbReference type="Proteomes" id="UP000287519">
    <property type="component" value="Unassembled WGS sequence"/>
</dbReference>
<dbReference type="EMBL" id="BHYM01000045">
    <property type="protein sequence ID" value="GCE41557.1"/>
    <property type="molecule type" value="Genomic_DNA"/>
</dbReference>
<comment type="similarity">
    <text evidence="1">Belongs to the CdaR family.</text>
</comment>
<dbReference type="InterPro" id="IPR003018">
    <property type="entry name" value="GAF"/>
</dbReference>
<evidence type="ECO:0000256" key="2">
    <source>
        <dbReference type="SAM" id="MobiDB-lite"/>
    </source>
</evidence>
<evidence type="ECO:0000256" key="1">
    <source>
        <dbReference type="ARBA" id="ARBA00006754"/>
    </source>
</evidence>
<dbReference type="InterPro" id="IPR041522">
    <property type="entry name" value="CdaR_GGDEF"/>
</dbReference>
<feature type="domain" description="GAF" evidence="3">
    <location>
        <begin position="38"/>
        <end position="192"/>
    </location>
</feature>
<protein>
    <submittedName>
        <fullName evidence="4">Possible regulator of polyketide synthase expression</fullName>
    </submittedName>
</protein>
<sequence length="616" mass="67107">MAPTNLREAPTTFRSSTGSAVRTAPRSTDFDRLSGINHADDKLDDVTTAVAHTFAELVGVNRCAVFMRDNADESFRVRTWLAETDYTGHLRGMVNGEDPFTTEILNRREPVVIADSLSDPRVAQHYEISRRCGVHSMLGLPLTYGDEVIGLAFLDDVGKSTQFSGEQLNRAVQFATVCGVALEQSRALEDSLGEMLNWRRDAMQHRQLLTAAEHLDELIRNRSVTTRDFALAGTAVLGRPVEIVDATWHVVAHAQPRCSESRRIGQLSDERVRSHAKVQPLLNRAIRDGQPCVIPPLPALGVDLRCLVAPITSDQNTLGHIIVHESGRPFSAFDHRTVSSIARRAGTAPCGSSGSGTRAQLDRNAWLAAALQDVPTADGTTLSAAGLPPGPYVLCVLGGIGIRSVPQPARELVEAMTFEVTGNGTACFTEHDNRLVALLPVQSDVTSVIDGIRPLVERAAAESYSLQRLTLAVSRPFDSLSSCLRAHDEAQQVLRAVRCFENPEIPRVISADDLGASLAFLSSADVAEARRFALAYAGPVLQQANHHELLTTLRAFLGFRNVVRCARTLGVHENTVRYRLSKIESLTGQDLLNDTDTQVRASLAVQVLRMTGDCPW</sequence>
<proteinExistence type="inferred from homology"/>
<accession>A0A402CD88</accession>
<dbReference type="PANTHER" id="PTHR33744:SF17">
    <property type="entry name" value="CONSERVED PROTEIN"/>
    <property type="match status" value="1"/>
</dbReference>
<comment type="caution">
    <text evidence="4">The sequence shown here is derived from an EMBL/GenBank/DDBJ whole genome shotgun (WGS) entry which is preliminary data.</text>
</comment>
<evidence type="ECO:0000259" key="3">
    <source>
        <dbReference type="SMART" id="SM00065"/>
    </source>
</evidence>
<dbReference type="AlphaFoldDB" id="A0A402CD88"/>
<dbReference type="Pfam" id="PF17853">
    <property type="entry name" value="GGDEF_2"/>
    <property type="match status" value="1"/>
</dbReference>
<dbReference type="PANTHER" id="PTHR33744">
    <property type="entry name" value="CARBOHYDRATE DIACID REGULATOR"/>
    <property type="match status" value="1"/>
</dbReference>
<dbReference type="Pfam" id="PF13556">
    <property type="entry name" value="HTH_30"/>
    <property type="match status" value="1"/>
</dbReference>
<dbReference type="SUPFAM" id="SSF55781">
    <property type="entry name" value="GAF domain-like"/>
    <property type="match status" value="2"/>
</dbReference>
<dbReference type="InterPro" id="IPR029016">
    <property type="entry name" value="GAF-like_dom_sf"/>
</dbReference>
<dbReference type="InterPro" id="IPR025736">
    <property type="entry name" value="PucR_C-HTH_dom"/>
</dbReference>
<dbReference type="Gene3D" id="1.10.10.2840">
    <property type="entry name" value="PucR C-terminal helix-turn-helix domain"/>
    <property type="match status" value="1"/>
</dbReference>
<dbReference type="Pfam" id="PF01590">
    <property type="entry name" value="GAF"/>
    <property type="match status" value="1"/>
</dbReference>
<keyword evidence="5" id="KW-1185">Reference proteome</keyword>
<organism evidence="4 5">
    <name type="scientific">Rhodococcus wratislaviensis</name>
    <name type="common">Tsukamurella wratislaviensis</name>
    <dbReference type="NCBI Taxonomy" id="44752"/>
    <lineage>
        <taxon>Bacteria</taxon>
        <taxon>Bacillati</taxon>
        <taxon>Actinomycetota</taxon>
        <taxon>Actinomycetes</taxon>
        <taxon>Mycobacteriales</taxon>
        <taxon>Nocardiaceae</taxon>
        <taxon>Rhodococcus</taxon>
    </lineage>
</organism>
<evidence type="ECO:0000313" key="5">
    <source>
        <dbReference type="Proteomes" id="UP000287519"/>
    </source>
</evidence>
<dbReference type="InterPro" id="IPR042070">
    <property type="entry name" value="PucR_C-HTH_sf"/>
</dbReference>
<gene>
    <name evidence="4" type="ORF">Rhow_005216</name>
</gene>
<reference evidence="4 5" key="1">
    <citation type="submission" date="2018-11" db="EMBL/GenBank/DDBJ databases">
        <title>Microbial catabolism of amino acid.</title>
        <authorList>
            <person name="Hibi M."/>
            <person name="Ogawa J."/>
        </authorList>
    </citation>
    <scope>NUCLEOTIDE SEQUENCE [LARGE SCALE GENOMIC DNA]</scope>
    <source>
        <strain evidence="4 5">C31-06</strain>
    </source>
</reference>
<evidence type="ECO:0000313" key="4">
    <source>
        <dbReference type="EMBL" id="GCE41557.1"/>
    </source>
</evidence>